<feature type="transmembrane region" description="Helical" evidence="1">
    <location>
        <begin position="365"/>
        <end position="387"/>
    </location>
</feature>
<dbReference type="AlphaFoldDB" id="A0A402BDE8"/>
<keyword evidence="1" id="KW-1133">Transmembrane helix</keyword>
<accession>A0A402BDE8</accession>
<protein>
    <recommendedName>
        <fullName evidence="4">Peptidase M50</fullName>
    </recommendedName>
</protein>
<dbReference type="GO" id="GO:0031293">
    <property type="term" value="P:membrane protein intracellular domain proteolysis"/>
    <property type="evidence" value="ECO:0007669"/>
    <property type="project" value="TreeGrafter"/>
</dbReference>
<sequence>MSDFNNDNEKSTDLYLTGREEKLWPHPQIQRGLVYVQISPQLYIVKNETTGRYFRLSASVVRVMLALDGIKSVEDISLELALNITKTQYVVDQLAHLRLLATPLSPLQHFKSKQGYGWVASMQRFLLIRKDIITSDAWMDRIYQRFGFQYLFQPWCVIFLLILYVCALVISLQNYALLQTTLNEMTTLNAHFWLYLVLGWIVFCFVGILHELAHGFACKHFGGRVRGIGVALFFFRPGWYCDVTDAWIFAKRHQRLVTHAAGIAMDFFLASFALLFLPFTSHIHGCVIGITLMLLVGFIRTLANFNPLLKLDGYYLLSDLLGIENLRRKSFYLLFSSIRQMSYMLKITKRPPGRQTFRHTRWEKIFLGCYGFVSLAYSSSLIAAISWHYTIILSSYIGLWSYILFCLAMALFVLFPLWLWWYDSAYNYGMRS</sequence>
<proteinExistence type="predicted"/>
<feature type="transmembrane region" description="Helical" evidence="1">
    <location>
        <begin position="286"/>
        <end position="309"/>
    </location>
</feature>
<dbReference type="EMBL" id="BIFT01000002">
    <property type="protein sequence ID" value="GCE29359.1"/>
    <property type="molecule type" value="Genomic_DNA"/>
</dbReference>
<dbReference type="Proteomes" id="UP000287171">
    <property type="component" value="Unassembled WGS sequence"/>
</dbReference>
<dbReference type="GO" id="GO:0005737">
    <property type="term" value="C:cytoplasm"/>
    <property type="evidence" value="ECO:0007669"/>
    <property type="project" value="TreeGrafter"/>
</dbReference>
<dbReference type="InterPro" id="IPR001193">
    <property type="entry name" value="MBTPS2"/>
</dbReference>
<feature type="transmembrane region" description="Helical" evidence="1">
    <location>
        <begin position="150"/>
        <end position="172"/>
    </location>
</feature>
<dbReference type="GO" id="GO:0004222">
    <property type="term" value="F:metalloendopeptidase activity"/>
    <property type="evidence" value="ECO:0007669"/>
    <property type="project" value="InterPro"/>
</dbReference>
<dbReference type="PANTHER" id="PTHR13325">
    <property type="entry name" value="PROTEASE M50 MEMBRANE-BOUND TRANSCRIPTION FACTOR SITE 2 PROTEASE"/>
    <property type="match status" value="1"/>
</dbReference>
<evidence type="ECO:0000313" key="2">
    <source>
        <dbReference type="EMBL" id="GCE29359.1"/>
    </source>
</evidence>
<reference evidence="3" key="1">
    <citation type="submission" date="2018-12" db="EMBL/GenBank/DDBJ databases">
        <title>Tengunoibacter tsumagoiensis gen. nov., sp. nov., Dictyobacter kobayashii sp. nov., D. alpinus sp. nov., and D. joshuensis sp. nov. and description of Dictyobacteraceae fam. nov. within the order Ktedonobacterales isolated from Tengu-no-mugimeshi.</title>
        <authorList>
            <person name="Wang C.M."/>
            <person name="Zheng Y."/>
            <person name="Sakai Y."/>
            <person name="Toyoda A."/>
            <person name="Minakuchi Y."/>
            <person name="Abe K."/>
            <person name="Yokota A."/>
            <person name="Yabe S."/>
        </authorList>
    </citation>
    <scope>NUCLEOTIDE SEQUENCE [LARGE SCALE GENOMIC DNA]</scope>
    <source>
        <strain evidence="3">Uno16</strain>
    </source>
</reference>
<comment type="caution">
    <text evidence="2">The sequence shown here is derived from an EMBL/GenBank/DDBJ whole genome shotgun (WGS) entry which is preliminary data.</text>
</comment>
<evidence type="ECO:0000256" key="1">
    <source>
        <dbReference type="SAM" id="Phobius"/>
    </source>
</evidence>
<evidence type="ECO:0008006" key="4">
    <source>
        <dbReference type="Google" id="ProtNLM"/>
    </source>
</evidence>
<dbReference type="PANTHER" id="PTHR13325:SF3">
    <property type="entry name" value="MEMBRANE-BOUND TRANSCRIPTION FACTOR SITE-2 PROTEASE"/>
    <property type="match status" value="1"/>
</dbReference>
<feature type="transmembrane region" description="Helical" evidence="1">
    <location>
        <begin position="259"/>
        <end position="279"/>
    </location>
</feature>
<evidence type="ECO:0000313" key="3">
    <source>
        <dbReference type="Proteomes" id="UP000287171"/>
    </source>
</evidence>
<feature type="transmembrane region" description="Helical" evidence="1">
    <location>
        <begin position="399"/>
        <end position="422"/>
    </location>
</feature>
<keyword evidence="3" id="KW-1185">Reference proteome</keyword>
<keyword evidence="1" id="KW-0472">Membrane</keyword>
<dbReference type="GO" id="GO:0016020">
    <property type="term" value="C:membrane"/>
    <property type="evidence" value="ECO:0007669"/>
    <property type="project" value="InterPro"/>
</dbReference>
<gene>
    <name evidence="2" type="ORF">KDA_48430</name>
</gene>
<name>A0A402BDE8_9CHLR</name>
<organism evidence="2 3">
    <name type="scientific">Dictyobacter alpinus</name>
    <dbReference type="NCBI Taxonomy" id="2014873"/>
    <lineage>
        <taxon>Bacteria</taxon>
        <taxon>Bacillati</taxon>
        <taxon>Chloroflexota</taxon>
        <taxon>Ktedonobacteria</taxon>
        <taxon>Ktedonobacterales</taxon>
        <taxon>Dictyobacteraceae</taxon>
        <taxon>Dictyobacter</taxon>
    </lineage>
</organism>
<feature type="transmembrane region" description="Helical" evidence="1">
    <location>
        <begin position="192"/>
        <end position="209"/>
    </location>
</feature>
<keyword evidence="1" id="KW-0812">Transmembrane</keyword>